<dbReference type="PRINTS" id="PR00368">
    <property type="entry name" value="FADPNR"/>
</dbReference>
<dbReference type="SUPFAM" id="SSF56042">
    <property type="entry name" value="PurM C-terminal domain-like"/>
    <property type="match status" value="1"/>
</dbReference>
<proteinExistence type="predicted"/>
<dbReference type="PANTHER" id="PTHR10256">
    <property type="entry name" value="SELENIDE, WATER DIKINASE"/>
    <property type="match status" value="1"/>
</dbReference>
<feature type="domain" description="PurM-like C-terminal" evidence="7">
    <location>
        <begin position="584"/>
        <end position="757"/>
    </location>
</feature>
<dbReference type="GO" id="GO:0005524">
    <property type="term" value="F:ATP binding"/>
    <property type="evidence" value="ECO:0007669"/>
    <property type="project" value="UniProtKB-KW"/>
</dbReference>
<dbReference type="Proteomes" id="UP000003781">
    <property type="component" value="Unassembled WGS sequence"/>
</dbReference>
<dbReference type="SUPFAM" id="SSF51905">
    <property type="entry name" value="FAD/NAD(P)-binding domain"/>
    <property type="match status" value="2"/>
</dbReference>
<dbReference type="GO" id="GO:0004756">
    <property type="term" value="F:selenide, water dikinase activity"/>
    <property type="evidence" value="ECO:0007669"/>
    <property type="project" value="TreeGrafter"/>
</dbReference>
<evidence type="ECO:0000256" key="3">
    <source>
        <dbReference type="ARBA" id="ARBA00022777"/>
    </source>
</evidence>
<evidence type="ECO:0000256" key="4">
    <source>
        <dbReference type="ARBA" id="ARBA00022840"/>
    </source>
</evidence>
<dbReference type="Pfam" id="PF07992">
    <property type="entry name" value="Pyr_redox_2"/>
    <property type="match status" value="1"/>
</dbReference>
<dbReference type="Pfam" id="PF00586">
    <property type="entry name" value="AIRS"/>
    <property type="match status" value="1"/>
</dbReference>
<dbReference type="InterPro" id="IPR036188">
    <property type="entry name" value="FAD/NAD-bd_sf"/>
</dbReference>
<evidence type="ECO:0000259" key="8">
    <source>
        <dbReference type="Pfam" id="PF07992"/>
    </source>
</evidence>
<dbReference type="InterPro" id="IPR010918">
    <property type="entry name" value="PurM-like_C_dom"/>
</dbReference>
<evidence type="ECO:0000256" key="2">
    <source>
        <dbReference type="ARBA" id="ARBA00022741"/>
    </source>
</evidence>
<sequence length="765" mass="84528">MKSNPTQLTDNLVLIGGGHSHAIVLKLWGMNHIPGVHLTLISDRTHTPYSGMLPGQVAGFYDFEETHIDLRVLAHFAGANFYHDTVINLDLENKQVICEKHSPITFDNLSIDIGSIPQKSNISGASDYAIPAKPVAQFLTAWKNVKKTIKTHPKQPYSLTIIGGGAGGVELAFNMRTCLLNILENANNLTLNLIHQGNHLLTGHSHWTSKKVQSLLLENGTNIYLNETVIKITPSSPHHYRITCDSGLEIRSDFVFLVTQASSPQWIEKTGITTDKKGFILVNNYLQSVSHPNIFAAGDIATMKNYSRPKAGVFAVRQGQPLFNNLQSIILGTKLHSYYPQKFYLSLIGTGNKKAIASWGSLGLEASWLWTWKDYIDRKFMDRFKNFSSMKPEKNNNIIDVIITLKNEVILNKAQDKKELENKKFMPCNGCASKVGSSLLQKTLQRLDINQNPEIIVGLASPDDAAIIDISEQELLVETIDYFPSFISDPFVFGQITTNHCLSDLWAMGAKAHSVSAVITLPYGVDSVLEEILYQLLEGCLKILKQNQVSLVGGHTLQGEKLGFGLSCNGFILPNRILCKSGMQPNDKIILTKPLGIGTLLAAEMIYQTKGNWIDNAIQSMLISNKKASEIFLQFEASACTDITGFGLVGHLIEMMKASQVSVELNLDKIPILIGAIETIKQGITSSLHPKNLDNETYLTVNKNIKKSPNYSLLFDPQTSGGLLASIPEENADRCLQELIRAGYTDSQMIGKVIHKSNKITCQLT</sequence>
<evidence type="ECO:0000313" key="10">
    <source>
        <dbReference type="Proteomes" id="UP000003781"/>
    </source>
</evidence>
<dbReference type="GO" id="GO:0016260">
    <property type="term" value="P:selenocysteine biosynthetic process"/>
    <property type="evidence" value="ECO:0007669"/>
    <property type="project" value="TreeGrafter"/>
</dbReference>
<dbReference type="NCBIfam" id="TIGR03169">
    <property type="entry name" value="Nterm_to_SelD"/>
    <property type="match status" value="1"/>
</dbReference>
<dbReference type="InterPro" id="IPR017584">
    <property type="entry name" value="Pyridine_nucleo_diS_OxRdtase_N"/>
</dbReference>
<gene>
    <name evidence="9" type="ORF">CY0110_06789</name>
</gene>
<dbReference type="InterPro" id="IPR023753">
    <property type="entry name" value="FAD/NAD-binding_dom"/>
</dbReference>
<name>A3IWC4_9CHRO</name>
<keyword evidence="10" id="KW-1185">Reference proteome</keyword>
<dbReference type="InterPro" id="IPR004536">
    <property type="entry name" value="SPS/SelD"/>
</dbReference>
<keyword evidence="4" id="KW-0067">ATP-binding</keyword>
<evidence type="ECO:0000259" key="7">
    <source>
        <dbReference type="Pfam" id="PF02769"/>
    </source>
</evidence>
<dbReference type="GO" id="GO:0005737">
    <property type="term" value="C:cytoplasm"/>
    <property type="evidence" value="ECO:0007669"/>
    <property type="project" value="TreeGrafter"/>
</dbReference>
<keyword evidence="1" id="KW-0808">Transferase</keyword>
<dbReference type="Pfam" id="PF02769">
    <property type="entry name" value="AIRS_C"/>
    <property type="match status" value="1"/>
</dbReference>
<dbReference type="RefSeq" id="WP_008277680.1">
    <property type="nucleotide sequence ID" value="NZ_AAXW01000050.1"/>
</dbReference>
<dbReference type="PANTHER" id="PTHR10256:SF0">
    <property type="entry name" value="INACTIVE SELENIDE, WATER DIKINASE-LIKE PROTEIN-RELATED"/>
    <property type="match status" value="1"/>
</dbReference>
<dbReference type="InterPro" id="IPR036921">
    <property type="entry name" value="PurM-like_N_sf"/>
</dbReference>
<dbReference type="GO" id="GO:0016491">
    <property type="term" value="F:oxidoreductase activity"/>
    <property type="evidence" value="ECO:0007669"/>
    <property type="project" value="InterPro"/>
</dbReference>
<dbReference type="InterPro" id="IPR016188">
    <property type="entry name" value="PurM-like_N"/>
</dbReference>
<feature type="domain" description="PurM-like N-terminal" evidence="6">
    <location>
        <begin position="463"/>
        <end position="569"/>
    </location>
</feature>
<evidence type="ECO:0000256" key="5">
    <source>
        <dbReference type="ARBA" id="ARBA00023266"/>
    </source>
</evidence>
<dbReference type="NCBIfam" id="TIGR00476">
    <property type="entry name" value="selD"/>
    <property type="match status" value="1"/>
</dbReference>
<evidence type="ECO:0000256" key="1">
    <source>
        <dbReference type="ARBA" id="ARBA00022679"/>
    </source>
</evidence>
<keyword evidence="3 9" id="KW-0418">Kinase</keyword>
<evidence type="ECO:0000313" key="9">
    <source>
        <dbReference type="EMBL" id="EAZ89237.1"/>
    </source>
</evidence>
<keyword evidence="5" id="KW-0711">Selenium</keyword>
<dbReference type="Gene3D" id="3.30.1330.10">
    <property type="entry name" value="PurM-like, N-terminal domain"/>
    <property type="match status" value="1"/>
</dbReference>
<protein>
    <submittedName>
        <fullName evidence="9">Selenide, water dikinase</fullName>
    </submittedName>
</protein>
<feature type="domain" description="FAD/NAD(P)-binding" evidence="8">
    <location>
        <begin position="12"/>
        <end position="319"/>
    </location>
</feature>
<keyword evidence="2" id="KW-0547">Nucleotide-binding</keyword>
<dbReference type="OrthoDB" id="9772934at2"/>
<dbReference type="eggNOG" id="COG1252">
    <property type="taxonomic scope" value="Bacteria"/>
</dbReference>
<organism evidence="9 10">
    <name type="scientific">Crocosphaera chwakensis CCY0110</name>
    <dbReference type="NCBI Taxonomy" id="391612"/>
    <lineage>
        <taxon>Bacteria</taxon>
        <taxon>Bacillati</taxon>
        <taxon>Cyanobacteriota</taxon>
        <taxon>Cyanophyceae</taxon>
        <taxon>Oscillatoriophycideae</taxon>
        <taxon>Chroococcales</taxon>
        <taxon>Aphanothecaceae</taxon>
        <taxon>Crocosphaera</taxon>
        <taxon>Crocosphaera chwakensis</taxon>
    </lineage>
</organism>
<dbReference type="SUPFAM" id="SSF55326">
    <property type="entry name" value="PurM N-terminal domain-like"/>
    <property type="match status" value="1"/>
</dbReference>
<evidence type="ECO:0000259" key="6">
    <source>
        <dbReference type="Pfam" id="PF00586"/>
    </source>
</evidence>
<dbReference type="InterPro" id="IPR036676">
    <property type="entry name" value="PurM-like_C_sf"/>
</dbReference>
<dbReference type="AlphaFoldDB" id="A3IWC4"/>
<comment type="caution">
    <text evidence="9">The sequence shown here is derived from an EMBL/GenBank/DDBJ whole genome shotgun (WGS) entry which is preliminary data.</text>
</comment>
<dbReference type="eggNOG" id="COG0709">
    <property type="taxonomic scope" value="Bacteria"/>
</dbReference>
<accession>A3IWC4</accession>
<dbReference type="CDD" id="cd02195">
    <property type="entry name" value="SelD"/>
    <property type="match status" value="1"/>
</dbReference>
<dbReference type="Gene3D" id="3.90.650.10">
    <property type="entry name" value="PurM-like C-terminal domain"/>
    <property type="match status" value="1"/>
</dbReference>
<dbReference type="Gene3D" id="3.50.50.100">
    <property type="match status" value="1"/>
</dbReference>
<reference evidence="9 10" key="1">
    <citation type="submission" date="2007-03" db="EMBL/GenBank/DDBJ databases">
        <authorList>
            <person name="Stal L."/>
            <person name="Ferriera S."/>
            <person name="Johnson J."/>
            <person name="Kravitz S."/>
            <person name="Beeson K."/>
            <person name="Sutton G."/>
            <person name="Rogers Y.-H."/>
            <person name="Friedman R."/>
            <person name="Frazier M."/>
            <person name="Venter J.C."/>
        </authorList>
    </citation>
    <scope>NUCLEOTIDE SEQUENCE [LARGE SCALE GENOMIC DNA]</scope>
    <source>
        <strain evidence="9 10">CCY0110</strain>
    </source>
</reference>
<dbReference type="EMBL" id="AAXW01000050">
    <property type="protein sequence ID" value="EAZ89237.1"/>
    <property type="molecule type" value="Genomic_DNA"/>
</dbReference>